<dbReference type="Proteomes" id="UP000305222">
    <property type="component" value="Unassembled WGS sequence"/>
</dbReference>
<dbReference type="AlphaFoldDB" id="A0A4U3B0L0"/>
<accession>A0A4U3B0L0</accession>
<evidence type="ECO:0000259" key="8">
    <source>
        <dbReference type="Pfam" id="PF03176"/>
    </source>
</evidence>
<keyword evidence="5 7" id="KW-1133">Transmembrane helix</keyword>
<reference evidence="9 10" key="1">
    <citation type="journal article" date="2019" name="Environ. Microbiol.">
        <title>An active ?-lactamase is a part of an orchestrated cell wall stress resistance network of Bacillus subtilis and related rhizosphere species.</title>
        <authorList>
            <person name="Bucher T."/>
            <person name="Keren-Paz A."/>
            <person name="Hausser J."/>
            <person name="Olender T."/>
            <person name="Cytryn E."/>
            <person name="Kolodkin-Gal I."/>
        </authorList>
    </citation>
    <scope>NUCLEOTIDE SEQUENCE [LARGE SCALE GENOMIC DNA]</scope>
    <source>
        <strain evidence="9 10">I5</strain>
    </source>
</reference>
<dbReference type="GO" id="GO:0005886">
    <property type="term" value="C:plasma membrane"/>
    <property type="evidence" value="ECO:0007669"/>
    <property type="project" value="UniProtKB-SubCell"/>
</dbReference>
<sequence length="160" mass="17601">KALQLAIKASGGAIIMSALTVVLGLGTLLLAHYGAFHRFAVPFSVAVFIMGIAALTILPALLLIFGRTAFFPFIPRTTSMNEEFARKKKKVVKVKKLKGAFSEKLGDVVVRRPWTIIMLTVFVLGGLASFVPRIQYTYDLLESFPKDMPSREGFTLISDH</sequence>
<evidence type="ECO:0000256" key="4">
    <source>
        <dbReference type="ARBA" id="ARBA00022692"/>
    </source>
</evidence>
<dbReference type="Pfam" id="PF03176">
    <property type="entry name" value="MMPL"/>
    <property type="match status" value="1"/>
</dbReference>
<dbReference type="PANTHER" id="PTHR33406">
    <property type="entry name" value="MEMBRANE PROTEIN MJ1562-RELATED"/>
    <property type="match status" value="1"/>
</dbReference>
<keyword evidence="4 7" id="KW-0812">Transmembrane</keyword>
<feature type="transmembrane region" description="Helical" evidence="7">
    <location>
        <begin position="12"/>
        <end position="33"/>
    </location>
</feature>
<gene>
    <name evidence="9" type="ORF">FC699_14885</name>
</gene>
<evidence type="ECO:0000256" key="6">
    <source>
        <dbReference type="ARBA" id="ARBA00023136"/>
    </source>
</evidence>
<evidence type="ECO:0000313" key="9">
    <source>
        <dbReference type="EMBL" id="TKI94755.1"/>
    </source>
</evidence>
<evidence type="ECO:0000256" key="1">
    <source>
        <dbReference type="ARBA" id="ARBA00004651"/>
    </source>
</evidence>
<proteinExistence type="inferred from homology"/>
<evidence type="ECO:0000256" key="2">
    <source>
        <dbReference type="ARBA" id="ARBA00010157"/>
    </source>
</evidence>
<protein>
    <submittedName>
        <fullName evidence="9">MMPL family transporter</fullName>
    </submittedName>
</protein>
<comment type="caution">
    <text evidence="9">The sequence shown here is derived from an EMBL/GenBank/DDBJ whole genome shotgun (WGS) entry which is preliminary data.</text>
</comment>
<evidence type="ECO:0000256" key="5">
    <source>
        <dbReference type="ARBA" id="ARBA00022989"/>
    </source>
</evidence>
<dbReference type="SUPFAM" id="SSF82866">
    <property type="entry name" value="Multidrug efflux transporter AcrB transmembrane domain"/>
    <property type="match status" value="1"/>
</dbReference>
<comment type="similarity">
    <text evidence="2">Belongs to the resistance-nodulation-cell division (RND) (TC 2.A.6) family. MmpL subfamily.</text>
</comment>
<organism evidence="9 10">
    <name type="scientific">Bacillus wiedmannii</name>
    <dbReference type="NCBI Taxonomy" id="1890302"/>
    <lineage>
        <taxon>Bacteria</taxon>
        <taxon>Bacillati</taxon>
        <taxon>Bacillota</taxon>
        <taxon>Bacilli</taxon>
        <taxon>Bacillales</taxon>
        <taxon>Bacillaceae</taxon>
        <taxon>Bacillus</taxon>
        <taxon>Bacillus cereus group</taxon>
    </lineage>
</organism>
<dbReference type="EMBL" id="SZON01000636">
    <property type="protein sequence ID" value="TKI94755.1"/>
    <property type="molecule type" value="Genomic_DNA"/>
</dbReference>
<evidence type="ECO:0000256" key="7">
    <source>
        <dbReference type="SAM" id="Phobius"/>
    </source>
</evidence>
<comment type="subcellular location">
    <subcellularLocation>
        <location evidence="1">Cell membrane</location>
        <topology evidence="1">Multi-pass membrane protein</topology>
    </subcellularLocation>
</comment>
<feature type="non-terminal residue" evidence="9">
    <location>
        <position position="1"/>
    </location>
</feature>
<dbReference type="InterPro" id="IPR050545">
    <property type="entry name" value="Mycobact_MmpL"/>
</dbReference>
<evidence type="ECO:0000256" key="3">
    <source>
        <dbReference type="ARBA" id="ARBA00022475"/>
    </source>
</evidence>
<keyword evidence="3" id="KW-1003">Cell membrane</keyword>
<dbReference type="PANTHER" id="PTHR33406:SF6">
    <property type="entry name" value="MEMBRANE PROTEIN YDGH-RELATED"/>
    <property type="match status" value="1"/>
</dbReference>
<feature type="transmembrane region" description="Helical" evidence="7">
    <location>
        <begin position="39"/>
        <end position="66"/>
    </location>
</feature>
<keyword evidence="6 7" id="KW-0472">Membrane</keyword>
<dbReference type="InterPro" id="IPR004869">
    <property type="entry name" value="MMPL_dom"/>
</dbReference>
<evidence type="ECO:0000313" key="10">
    <source>
        <dbReference type="Proteomes" id="UP000305222"/>
    </source>
</evidence>
<feature type="domain" description="Membrane transport protein MMPL" evidence="8">
    <location>
        <begin position="2"/>
        <end position="113"/>
    </location>
</feature>
<name>A0A4U3B0L0_9BACI</name>
<feature type="non-terminal residue" evidence="9">
    <location>
        <position position="160"/>
    </location>
</feature>
<dbReference type="Gene3D" id="1.20.1640.10">
    <property type="entry name" value="Multidrug efflux transporter AcrB transmembrane domain"/>
    <property type="match status" value="1"/>
</dbReference>
<feature type="transmembrane region" description="Helical" evidence="7">
    <location>
        <begin position="114"/>
        <end position="134"/>
    </location>
</feature>